<dbReference type="AlphaFoldDB" id="A0A5S4EN54"/>
<dbReference type="RefSeq" id="WP_138678074.1">
    <property type="nucleotide sequence ID" value="NZ_SWAD01000039.1"/>
</dbReference>
<gene>
    <name evidence="1" type="ORF">ACCUM_3874</name>
</gene>
<proteinExistence type="predicted"/>
<protein>
    <submittedName>
        <fullName evidence="1">Uncharacterized protein</fullName>
    </submittedName>
</protein>
<dbReference type="OrthoDB" id="9181016at2"/>
<accession>A0A5S4EN54</accession>
<sequence length="85" mass="9515">MIYACTNDTDLDELIGTQYWEGQRLSFHYGPLVQAMKAGEELVLENSAALSAFMLAKVRLMLGAMIIEDTSEEIYPHDGFRLTLG</sequence>
<reference evidence="1 2" key="1">
    <citation type="submission" date="2019-04" db="EMBL/GenBank/DDBJ databases">
        <title>A novel phosphate-accumulating bacterium identified in bioreactor for phosphate removal from wastewater.</title>
        <authorList>
            <person name="Kotlyarov R.Y."/>
            <person name="Beletsky A.V."/>
            <person name="Kallistova A.Y."/>
            <person name="Dorofeev A.G."/>
            <person name="Nikolaev Y.Y."/>
            <person name="Pimenov N.V."/>
            <person name="Ravin N.V."/>
            <person name="Mardanov A.V."/>
        </authorList>
    </citation>
    <scope>NUCLEOTIDE SEQUENCE [LARGE SCALE GENOMIC DNA]</scope>
    <source>
        <strain evidence="1 2">Bin19</strain>
    </source>
</reference>
<dbReference type="EMBL" id="SWAD01000039">
    <property type="protein sequence ID" value="TMQ76834.1"/>
    <property type="molecule type" value="Genomic_DNA"/>
</dbReference>
<evidence type="ECO:0000313" key="2">
    <source>
        <dbReference type="Proteomes" id="UP000306324"/>
    </source>
</evidence>
<evidence type="ECO:0000313" key="1">
    <source>
        <dbReference type="EMBL" id="TMQ76834.1"/>
    </source>
</evidence>
<comment type="caution">
    <text evidence="1">The sequence shown here is derived from an EMBL/GenBank/DDBJ whole genome shotgun (WGS) entry which is preliminary data.</text>
</comment>
<keyword evidence="2" id="KW-1185">Reference proteome</keyword>
<dbReference type="Proteomes" id="UP000306324">
    <property type="component" value="Unassembled WGS sequence"/>
</dbReference>
<organism evidence="1 2">
    <name type="scientific">Candidatus Accumulibacter phosphatis</name>
    <dbReference type="NCBI Taxonomy" id="327160"/>
    <lineage>
        <taxon>Bacteria</taxon>
        <taxon>Pseudomonadati</taxon>
        <taxon>Pseudomonadota</taxon>
        <taxon>Betaproteobacteria</taxon>
        <taxon>Candidatus Accumulibacter</taxon>
    </lineage>
</organism>
<name>A0A5S4EN54_9PROT</name>